<reference evidence="2" key="1">
    <citation type="submission" date="2013-02" db="EMBL/GenBank/DDBJ databases">
        <authorList>
            <person name="Hughes D."/>
        </authorList>
    </citation>
    <scope>NUCLEOTIDE SEQUENCE</scope>
    <source>
        <strain>Durham</strain>
        <strain evidence="2">NC isolate 2 -- Noor lab</strain>
    </source>
</reference>
<dbReference type="EMBL" id="CAQQ02387726">
    <property type="status" value="NOT_ANNOTATED_CDS"/>
    <property type="molecule type" value="Genomic_DNA"/>
</dbReference>
<accession>T1H028</accession>
<dbReference type="EMBL" id="CAQQ02387728">
    <property type="status" value="NOT_ANNOTATED_CDS"/>
    <property type="molecule type" value="Genomic_DNA"/>
</dbReference>
<evidence type="ECO:0000313" key="1">
    <source>
        <dbReference type="EnsemblMetazoa" id="MESCA009492-PA"/>
    </source>
</evidence>
<organism evidence="1 2">
    <name type="scientific">Megaselia scalaris</name>
    <name type="common">Humpbacked fly</name>
    <name type="synonym">Phora scalaris</name>
    <dbReference type="NCBI Taxonomy" id="36166"/>
    <lineage>
        <taxon>Eukaryota</taxon>
        <taxon>Metazoa</taxon>
        <taxon>Ecdysozoa</taxon>
        <taxon>Arthropoda</taxon>
        <taxon>Hexapoda</taxon>
        <taxon>Insecta</taxon>
        <taxon>Pterygota</taxon>
        <taxon>Neoptera</taxon>
        <taxon>Endopterygota</taxon>
        <taxon>Diptera</taxon>
        <taxon>Brachycera</taxon>
        <taxon>Muscomorpha</taxon>
        <taxon>Platypezoidea</taxon>
        <taxon>Phoridae</taxon>
        <taxon>Megaseliini</taxon>
        <taxon>Megaselia</taxon>
    </lineage>
</organism>
<evidence type="ECO:0000313" key="2">
    <source>
        <dbReference type="Proteomes" id="UP000015102"/>
    </source>
</evidence>
<protein>
    <submittedName>
        <fullName evidence="1">Uncharacterized protein</fullName>
    </submittedName>
</protein>
<reference evidence="1" key="2">
    <citation type="submission" date="2015-06" db="UniProtKB">
        <authorList>
            <consortium name="EnsemblMetazoa"/>
        </authorList>
    </citation>
    <scope>IDENTIFICATION</scope>
</reference>
<dbReference type="EMBL" id="CAQQ02387727">
    <property type="status" value="NOT_ANNOTATED_CDS"/>
    <property type="molecule type" value="Genomic_DNA"/>
</dbReference>
<keyword evidence="2" id="KW-1185">Reference proteome</keyword>
<dbReference type="HOGENOM" id="CLU_2925225_0_0_1"/>
<sequence>MSPLDENLPVLLKKISIGFSWEAQSKSVNENFDLRNKIQTKKNLQKLCERKRKKYIICLLE</sequence>
<proteinExistence type="predicted"/>
<name>T1H028_MEGSC</name>
<dbReference type="Proteomes" id="UP000015102">
    <property type="component" value="Unassembled WGS sequence"/>
</dbReference>
<dbReference type="EnsemblMetazoa" id="MESCA009492-RA">
    <property type="protein sequence ID" value="MESCA009492-PA"/>
    <property type="gene ID" value="MESCA009492"/>
</dbReference>
<dbReference type="AlphaFoldDB" id="T1H028"/>